<organism evidence="1 2">
    <name type="scientific">Streptococcus salivarius</name>
    <dbReference type="NCBI Taxonomy" id="1304"/>
    <lineage>
        <taxon>Bacteria</taxon>
        <taxon>Bacillati</taxon>
        <taxon>Bacillota</taxon>
        <taxon>Bacilli</taxon>
        <taxon>Lactobacillales</taxon>
        <taxon>Streptococcaceae</taxon>
        <taxon>Streptococcus</taxon>
    </lineage>
</organism>
<name>A0AAX1YAP7_STRSL</name>
<sequence length="92" mass="10910">MKLTYEDKVLIYELRKEEMIDKILHEYCSQDRVSLECSLPNQGMLPNWLAQYKKKLEEMTELERLQAENAVLKKMRELRIVVFGSIIRGFSG</sequence>
<evidence type="ECO:0008006" key="3">
    <source>
        <dbReference type="Google" id="ProtNLM"/>
    </source>
</evidence>
<dbReference type="AlphaFoldDB" id="A0AAX1YAP7"/>
<reference evidence="1 2" key="1">
    <citation type="submission" date="2018-11" db="EMBL/GenBank/DDBJ databases">
        <title>Species Designations Belie Phenotypic and Genotypic Heterogeneity in Oral Streptococci.</title>
        <authorList>
            <person name="Velsko I."/>
        </authorList>
    </citation>
    <scope>NUCLEOTIDE SEQUENCE [LARGE SCALE GENOMIC DNA]</scope>
    <source>
        <strain evidence="1 2">BCC42</strain>
    </source>
</reference>
<dbReference type="EMBL" id="RJNF01000017">
    <property type="protein sequence ID" value="RSI56812.1"/>
    <property type="molecule type" value="Genomic_DNA"/>
</dbReference>
<gene>
    <name evidence="1" type="ORF">D8867_06920</name>
</gene>
<dbReference type="Proteomes" id="UP000273998">
    <property type="component" value="Unassembled WGS sequence"/>
</dbReference>
<evidence type="ECO:0000313" key="2">
    <source>
        <dbReference type="Proteomes" id="UP000273998"/>
    </source>
</evidence>
<accession>A0AAX1YAP7</accession>
<proteinExistence type="predicted"/>
<protein>
    <recommendedName>
        <fullName evidence="3">Transposase</fullName>
    </recommendedName>
</protein>
<comment type="caution">
    <text evidence="1">The sequence shown here is derived from an EMBL/GenBank/DDBJ whole genome shotgun (WGS) entry which is preliminary data.</text>
</comment>
<evidence type="ECO:0000313" key="1">
    <source>
        <dbReference type="EMBL" id="RSI56812.1"/>
    </source>
</evidence>